<dbReference type="InParanoid" id="B9TIW9"/>
<keyword evidence="3" id="KW-1185">Reference proteome</keyword>
<dbReference type="AlphaFoldDB" id="B9TIW9"/>
<evidence type="ECO:0000256" key="1">
    <source>
        <dbReference type="SAM" id="MobiDB-lite"/>
    </source>
</evidence>
<name>B9TIW9_RICCO</name>
<evidence type="ECO:0000313" key="2">
    <source>
        <dbReference type="EMBL" id="EEF24194.1"/>
    </source>
</evidence>
<dbReference type="Proteomes" id="UP000008311">
    <property type="component" value="Unassembled WGS sequence"/>
</dbReference>
<proteinExistence type="predicted"/>
<dbReference type="EMBL" id="EQ983094">
    <property type="protein sequence ID" value="EEF24194.1"/>
    <property type="molecule type" value="Genomic_DNA"/>
</dbReference>
<evidence type="ECO:0000313" key="3">
    <source>
        <dbReference type="Proteomes" id="UP000008311"/>
    </source>
</evidence>
<organism evidence="2 3">
    <name type="scientific">Ricinus communis</name>
    <name type="common">Castor bean</name>
    <dbReference type="NCBI Taxonomy" id="3988"/>
    <lineage>
        <taxon>Eukaryota</taxon>
        <taxon>Viridiplantae</taxon>
        <taxon>Streptophyta</taxon>
        <taxon>Embryophyta</taxon>
        <taxon>Tracheophyta</taxon>
        <taxon>Spermatophyta</taxon>
        <taxon>Magnoliopsida</taxon>
        <taxon>eudicotyledons</taxon>
        <taxon>Gunneridae</taxon>
        <taxon>Pentapetalae</taxon>
        <taxon>rosids</taxon>
        <taxon>fabids</taxon>
        <taxon>Malpighiales</taxon>
        <taxon>Euphorbiaceae</taxon>
        <taxon>Acalyphoideae</taxon>
        <taxon>Acalypheae</taxon>
        <taxon>Ricinus</taxon>
    </lineage>
</organism>
<protein>
    <submittedName>
        <fullName evidence="2">Uncharacterized protein</fullName>
    </submittedName>
</protein>
<gene>
    <name evidence="2" type="ORF">RCOM_1821440</name>
</gene>
<sequence>MPWLFSARVARGGNQTPISSVIRRLRPCSSRNASIARWIDILCGVRSIVRSAKTAARSSRPLSSAISINRHRMRPMTPRED</sequence>
<accession>B9TIW9</accession>
<feature type="region of interest" description="Disordered" evidence="1">
    <location>
        <begin position="60"/>
        <end position="81"/>
    </location>
</feature>
<reference evidence="3" key="1">
    <citation type="journal article" date="2010" name="Nat. Biotechnol.">
        <title>Draft genome sequence of the oilseed species Ricinus communis.</title>
        <authorList>
            <person name="Chan A.P."/>
            <person name="Crabtree J."/>
            <person name="Zhao Q."/>
            <person name="Lorenzi H."/>
            <person name="Orvis J."/>
            <person name="Puiu D."/>
            <person name="Melake-Berhan A."/>
            <person name="Jones K.M."/>
            <person name="Redman J."/>
            <person name="Chen G."/>
            <person name="Cahoon E.B."/>
            <person name="Gedil M."/>
            <person name="Stanke M."/>
            <person name="Haas B.J."/>
            <person name="Wortman J.R."/>
            <person name="Fraser-Liggett C.M."/>
            <person name="Ravel J."/>
            <person name="Rabinowicz P.D."/>
        </authorList>
    </citation>
    <scope>NUCLEOTIDE SEQUENCE [LARGE SCALE GENOMIC DNA]</scope>
    <source>
        <strain evidence="3">cv. Hale</strain>
    </source>
</reference>